<keyword evidence="1" id="KW-0560">Oxidoreductase</keyword>
<dbReference type="SUPFAM" id="SSF48264">
    <property type="entry name" value="Cytochrome P450"/>
    <property type="match status" value="1"/>
</dbReference>
<dbReference type="GO" id="GO:0005506">
    <property type="term" value="F:iron ion binding"/>
    <property type="evidence" value="ECO:0007669"/>
    <property type="project" value="InterPro"/>
</dbReference>
<evidence type="ECO:0000256" key="1">
    <source>
        <dbReference type="ARBA" id="ARBA00023033"/>
    </source>
</evidence>
<gene>
    <name evidence="2" type="ORF">TGEB3V08_LOCUS10999</name>
</gene>
<dbReference type="GO" id="GO:0020037">
    <property type="term" value="F:heme binding"/>
    <property type="evidence" value="ECO:0007669"/>
    <property type="project" value="InterPro"/>
</dbReference>
<dbReference type="Gene3D" id="1.10.630.10">
    <property type="entry name" value="Cytochrome P450"/>
    <property type="match status" value="1"/>
</dbReference>
<proteinExistence type="predicted"/>
<dbReference type="GO" id="GO:0016705">
    <property type="term" value="F:oxidoreductase activity, acting on paired donors, with incorporation or reduction of molecular oxygen"/>
    <property type="evidence" value="ECO:0007669"/>
    <property type="project" value="InterPro"/>
</dbReference>
<dbReference type="EMBL" id="OE847614">
    <property type="protein sequence ID" value="CAD7611491.1"/>
    <property type="molecule type" value="Genomic_DNA"/>
</dbReference>
<accession>A0A7R9K8H2</accession>
<protein>
    <submittedName>
        <fullName evidence="2">Uncharacterized protein</fullName>
    </submittedName>
</protein>
<dbReference type="GO" id="GO:0004497">
    <property type="term" value="F:monooxygenase activity"/>
    <property type="evidence" value="ECO:0007669"/>
    <property type="project" value="UniProtKB-KW"/>
</dbReference>
<sequence length="109" mass="12049">MLLEAVQDGDQMSNSDLQEEVNTFMFEGRDTTSSGIGFTLSSSRRSGKPNIVTRSVRLRPLALSSASIKPILCDGWRKGEMRVVASQPTKVSFRAKKNRWITEIIDGAS</sequence>
<evidence type="ECO:0000313" key="2">
    <source>
        <dbReference type="EMBL" id="CAD7611491.1"/>
    </source>
</evidence>
<name>A0A7R9K8H2_TIMGE</name>
<reference evidence="2" key="1">
    <citation type="submission" date="2020-11" db="EMBL/GenBank/DDBJ databases">
        <authorList>
            <person name="Tran Van P."/>
        </authorList>
    </citation>
    <scope>NUCLEOTIDE SEQUENCE</scope>
</reference>
<organism evidence="2">
    <name type="scientific">Timema genevievae</name>
    <name type="common">Walking stick</name>
    <dbReference type="NCBI Taxonomy" id="629358"/>
    <lineage>
        <taxon>Eukaryota</taxon>
        <taxon>Metazoa</taxon>
        <taxon>Ecdysozoa</taxon>
        <taxon>Arthropoda</taxon>
        <taxon>Hexapoda</taxon>
        <taxon>Insecta</taxon>
        <taxon>Pterygota</taxon>
        <taxon>Neoptera</taxon>
        <taxon>Polyneoptera</taxon>
        <taxon>Phasmatodea</taxon>
        <taxon>Timematodea</taxon>
        <taxon>Timematoidea</taxon>
        <taxon>Timematidae</taxon>
        <taxon>Timema</taxon>
    </lineage>
</organism>
<dbReference type="InterPro" id="IPR036396">
    <property type="entry name" value="Cyt_P450_sf"/>
</dbReference>
<keyword evidence="1" id="KW-0503">Monooxygenase</keyword>
<dbReference type="AlphaFoldDB" id="A0A7R9K8H2"/>